<dbReference type="InterPro" id="IPR005119">
    <property type="entry name" value="LysR_subst-bd"/>
</dbReference>
<dbReference type="Pfam" id="PF00126">
    <property type="entry name" value="HTH_1"/>
    <property type="match status" value="1"/>
</dbReference>
<evidence type="ECO:0000256" key="4">
    <source>
        <dbReference type="ARBA" id="ARBA00023163"/>
    </source>
</evidence>
<dbReference type="Gene3D" id="1.10.10.10">
    <property type="entry name" value="Winged helix-like DNA-binding domain superfamily/Winged helix DNA-binding domain"/>
    <property type="match status" value="1"/>
</dbReference>
<dbReference type="PANTHER" id="PTHR30126:SF78">
    <property type="entry name" value="HTH LYSR-TYPE DOMAIN-CONTAINING PROTEIN"/>
    <property type="match status" value="1"/>
</dbReference>
<comment type="caution">
    <text evidence="6">The sequence shown here is derived from an EMBL/GenBank/DDBJ whole genome shotgun (WGS) entry which is preliminary data.</text>
</comment>
<dbReference type="InterPro" id="IPR036390">
    <property type="entry name" value="WH_DNA-bd_sf"/>
</dbReference>
<organism evidence="6 7">
    <name type="scientific">Paenibacillus enshidis</name>
    <dbReference type="NCBI Taxonomy" id="1458439"/>
    <lineage>
        <taxon>Bacteria</taxon>
        <taxon>Bacillati</taxon>
        <taxon>Bacillota</taxon>
        <taxon>Bacilli</taxon>
        <taxon>Bacillales</taxon>
        <taxon>Paenibacillaceae</taxon>
        <taxon>Paenibacillus</taxon>
    </lineage>
</organism>
<protein>
    <submittedName>
        <fullName evidence="6">LysR family transcriptional regulator</fullName>
    </submittedName>
</protein>
<evidence type="ECO:0000256" key="3">
    <source>
        <dbReference type="ARBA" id="ARBA00023125"/>
    </source>
</evidence>
<accession>A0ABV5AQN8</accession>
<evidence type="ECO:0000313" key="6">
    <source>
        <dbReference type="EMBL" id="MFB5266352.1"/>
    </source>
</evidence>
<keyword evidence="2" id="KW-0805">Transcription regulation</keyword>
<gene>
    <name evidence="6" type="ORF">ACE41H_06065</name>
</gene>
<evidence type="ECO:0000313" key="7">
    <source>
        <dbReference type="Proteomes" id="UP001580346"/>
    </source>
</evidence>
<reference evidence="6 7" key="1">
    <citation type="submission" date="2024-09" db="EMBL/GenBank/DDBJ databases">
        <title>Paenibacillus zeirhizospherea sp. nov., isolated from surface of the maize (Zea mays) roots in a horticulture field, Hungary.</title>
        <authorList>
            <person name="Marton D."/>
            <person name="Farkas M."/>
            <person name="Bedics A."/>
            <person name="Toth E."/>
            <person name="Tancsics A."/>
            <person name="Boka K."/>
            <person name="Maroti G."/>
            <person name="Kriszt B."/>
            <person name="Cserhati M."/>
        </authorList>
    </citation>
    <scope>NUCLEOTIDE SEQUENCE [LARGE SCALE GENOMIC DNA]</scope>
    <source>
        <strain evidence="6 7">KCTC 33519</strain>
    </source>
</reference>
<dbReference type="InterPro" id="IPR000847">
    <property type="entry name" value="LysR_HTH_N"/>
</dbReference>
<dbReference type="PANTHER" id="PTHR30126">
    <property type="entry name" value="HTH-TYPE TRANSCRIPTIONAL REGULATOR"/>
    <property type="match status" value="1"/>
</dbReference>
<dbReference type="Pfam" id="PF03466">
    <property type="entry name" value="LysR_substrate"/>
    <property type="match status" value="1"/>
</dbReference>
<dbReference type="Gene3D" id="3.40.190.290">
    <property type="match status" value="1"/>
</dbReference>
<evidence type="ECO:0000256" key="2">
    <source>
        <dbReference type="ARBA" id="ARBA00023015"/>
    </source>
</evidence>
<dbReference type="Proteomes" id="UP001580346">
    <property type="component" value="Unassembled WGS sequence"/>
</dbReference>
<feature type="domain" description="HTH lysR-type" evidence="5">
    <location>
        <begin position="1"/>
        <end position="58"/>
    </location>
</feature>
<dbReference type="CDD" id="cd05466">
    <property type="entry name" value="PBP2_LTTR_substrate"/>
    <property type="match status" value="1"/>
</dbReference>
<evidence type="ECO:0000259" key="5">
    <source>
        <dbReference type="PROSITE" id="PS50931"/>
    </source>
</evidence>
<name>A0ABV5AQN8_9BACL</name>
<keyword evidence="3" id="KW-0238">DNA-binding</keyword>
<proteinExistence type="inferred from homology"/>
<dbReference type="SUPFAM" id="SSF46785">
    <property type="entry name" value="Winged helix' DNA-binding domain"/>
    <property type="match status" value="1"/>
</dbReference>
<comment type="similarity">
    <text evidence="1">Belongs to the LysR transcriptional regulatory family.</text>
</comment>
<sequence length="299" mass="33868">MDEKDCLMLIYIEEESSLARAADRLYITQPALTYRLNQLEKSFGVPVIVRGVKGGRLTPEGERLTEYAKRHLAELAALREAVVHLRNEVRGTLRLGISSYFGLYKLPPILKTFKDSYPDVQFSVTCGLSSEIYTMLQNDEVHAGVVRNDYPWAEGKDILQQESVCVISTEPVELDKLPSLPMIRYKAPKMAGALYSSSFSEAVQAWWNEKQDKPPLISMEVDSYETCKEMVRHGLGYSIVPRIFVSPADRLYTMDLVMDNGEPILRSTWMLYKNKSIQLAVVSRFVQWMKQAMAGPGGI</sequence>
<dbReference type="RefSeq" id="WP_375353988.1">
    <property type="nucleotide sequence ID" value="NZ_JBHHMI010000003.1"/>
</dbReference>
<keyword evidence="7" id="KW-1185">Reference proteome</keyword>
<dbReference type="InterPro" id="IPR036388">
    <property type="entry name" value="WH-like_DNA-bd_sf"/>
</dbReference>
<dbReference type="PROSITE" id="PS50931">
    <property type="entry name" value="HTH_LYSR"/>
    <property type="match status" value="1"/>
</dbReference>
<dbReference type="EMBL" id="JBHHMI010000003">
    <property type="protein sequence ID" value="MFB5266352.1"/>
    <property type="molecule type" value="Genomic_DNA"/>
</dbReference>
<evidence type="ECO:0000256" key="1">
    <source>
        <dbReference type="ARBA" id="ARBA00009437"/>
    </source>
</evidence>
<dbReference type="SUPFAM" id="SSF53850">
    <property type="entry name" value="Periplasmic binding protein-like II"/>
    <property type="match status" value="1"/>
</dbReference>
<dbReference type="PRINTS" id="PR00039">
    <property type="entry name" value="HTHLYSR"/>
</dbReference>
<keyword evidence="4" id="KW-0804">Transcription</keyword>